<dbReference type="Gene3D" id="1.20.1330.10">
    <property type="entry name" value="f41 fragment of flagellin, N-terminal domain"/>
    <property type="match status" value="2"/>
</dbReference>
<dbReference type="SUPFAM" id="SSF64518">
    <property type="entry name" value="Phase 1 flagellin"/>
    <property type="match status" value="1"/>
</dbReference>
<name>A0A923J0L5_CLOTT</name>
<dbReference type="PANTHER" id="PTHR42792">
    <property type="entry name" value="FLAGELLIN"/>
    <property type="match status" value="1"/>
</dbReference>
<evidence type="ECO:0000256" key="1">
    <source>
        <dbReference type="ARBA" id="ARBA00004365"/>
    </source>
</evidence>
<evidence type="ECO:0000256" key="3">
    <source>
        <dbReference type="ARBA" id="ARBA00023143"/>
    </source>
</evidence>
<dbReference type="Pfam" id="PF00669">
    <property type="entry name" value="Flagellin_N"/>
    <property type="match status" value="1"/>
</dbReference>
<dbReference type="PANTHER" id="PTHR42792:SF1">
    <property type="entry name" value="FLAGELLAR HOOK-ASSOCIATED PROTEIN 3"/>
    <property type="match status" value="1"/>
</dbReference>
<protein>
    <submittedName>
        <fullName evidence="6">Flagellar hook-associated protein FlgL</fullName>
    </submittedName>
</protein>
<accession>A0A923J0L5</accession>
<dbReference type="InterPro" id="IPR001492">
    <property type="entry name" value="Flagellin"/>
</dbReference>
<dbReference type="RefSeq" id="WP_051593110.1">
    <property type="nucleotide sequence ID" value="NZ_JAAZWO010000014.1"/>
</dbReference>
<evidence type="ECO:0000259" key="4">
    <source>
        <dbReference type="Pfam" id="PF00669"/>
    </source>
</evidence>
<reference evidence="6 7" key="1">
    <citation type="submission" date="2020-04" db="EMBL/GenBank/DDBJ databases">
        <title>Genomic insights into acetone-butanol-ethanol (ABE) fermentation by sequencing solventogenic clostridia strains.</title>
        <authorList>
            <person name="Brown S."/>
        </authorList>
    </citation>
    <scope>NUCLEOTIDE SEQUENCE [LARGE SCALE GENOMIC DNA]</scope>
    <source>
        <strain evidence="6 7">DJ011</strain>
    </source>
</reference>
<keyword evidence="3" id="KW-0975">Bacterial flagellum</keyword>
<comment type="subcellular location">
    <subcellularLocation>
        <location evidence="1">Bacterial flagellum</location>
    </subcellularLocation>
</comment>
<evidence type="ECO:0000256" key="2">
    <source>
        <dbReference type="ARBA" id="ARBA00005709"/>
    </source>
</evidence>
<feature type="domain" description="Flagellin C-terminal" evidence="5">
    <location>
        <begin position="433"/>
        <end position="514"/>
    </location>
</feature>
<comment type="caution">
    <text evidence="6">The sequence shown here is derived from an EMBL/GenBank/DDBJ whole genome shotgun (WGS) entry which is preliminary data.</text>
</comment>
<dbReference type="InterPro" id="IPR046358">
    <property type="entry name" value="Flagellin_C"/>
</dbReference>
<evidence type="ECO:0000259" key="5">
    <source>
        <dbReference type="Pfam" id="PF00700"/>
    </source>
</evidence>
<dbReference type="GO" id="GO:0071973">
    <property type="term" value="P:bacterial-type flagellum-dependent cell motility"/>
    <property type="evidence" value="ECO:0007669"/>
    <property type="project" value="InterPro"/>
</dbReference>
<evidence type="ECO:0000313" key="7">
    <source>
        <dbReference type="Proteomes" id="UP000563151"/>
    </source>
</evidence>
<dbReference type="NCBIfam" id="TIGR02550">
    <property type="entry name" value="flagell_flgL"/>
    <property type="match status" value="1"/>
</dbReference>
<feature type="domain" description="Flagellin N-terminal" evidence="4">
    <location>
        <begin position="3"/>
        <end position="138"/>
    </location>
</feature>
<sequence>MRITNTMMADNFLNDMMSNLEKLNTLDMQLTSGKEIRRPSDDPFKVARAMQLHTDINTNKQYNENIKDTLNWLNQTDTALNQMGNQFQRVRELLISSGNAAYGSSERKKIKDEINEIIGQFSQTLNSAFDGKYLFSGTRGTTKPTTTIKGPKVTEIQPQIVQQGSNKGKLSGKATVGGKYSGTENIDFEVKVNGTNVTFTANGKNISPVKNGDTWDLGNGLTFKIDEALIDGSGYKFTAVAEGNTKIIFNGKEDYEVSDASPLSCKISELKAWDGKNTTFNVNGQEINLEFKNIKTTEDIINTINSNEKLKGKVIAREVKNGGETSIEIFSLDNNKAFIKEAEGEEVIKDLKGKTNKFMGTYEFETMGEGLITEISQGVTIEYNVTASQLIKFTDEKGNERNLKEILENVVRHLDSPDGSSGVKEISEKDLLAIDTAMNNILKLRSQVGAKQNRMESAEEKNTEENFNMTEILSKTEDIDFTKKTMELAVAQTVYMAALQTSARIIQPTLMDYLR</sequence>
<evidence type="ECO:0000313" key="6">
    <source>
        <dbReference type="EMBL" id="MBC2398426.1"/>
    </source>
</evidence>
<proteinExistence type="inferred from homology"/>
<keyword evidence="6" id="KW-0966">Cell projection</keyword>
<dbReference type="GO" id="GO:0009424">
    <property type="term" value="C:bacterial-type flagellum hook"/>
    <property type="evidence" value="ECO:0007669"/>
    <property type="project" value="InterPro"/>
</dbReference>
<keyword evidence="7" id="KW-1185">Reference proteome</keyword>
<dbReference type="EMBL" id="JAAZWO010000014">
    <property type="protein sequence ID" value="MBC2398426.1"/>
    <property type="molecule type" value="Genomic_DNA"/>
</dbReference>
<gene>
    <name evidence="6" type="primary">flgL</name>
    <name evidence="6" type="ORF">HGG79_11685</name>
</gene>
<dbReference type="InterPro" id="IPR013384">
    <property type="entry name" value="Flagell_FlgL"/>
</dbReference>
<comment type="similarity">
    <text evidence="2">Belongs to the bacterial flagellin family.</text>
</comment>
<dbReference type="Pfam" id="PF00700">
    <property type="entry name" value="Flagellin_C"/>
    <property type="match status" value="1"/>
</dbReference>
<dbReference type="Proteomes" id="UP000563151">
    <property type="component" value="Unassembled WGS sequence"/>
</dbReference>
<organism evidence="6 7">
    <name type="scientific">Clostridium tetanomorphum</name>
    <dbReference type="NCBI Taxonomy" id="1553"/>
    <lineage>
        <taxon>Bacteria</taxon>
        <taxon>Bacillati</taxon>
        <taxon>Bacillota</taxon>
        <taxon>Clostridia</taxon>
        <taxon>Eubacteriales</taxon>
        <taxon>Clostridiaceae</taxon>
        <taxon>Clostridium</taxon>
    </lineage>
</organism>
<dbReference type="InterPro" id="IPR001029">
    <property type="entry name" value="Flagellin_N"/>
</dbReference>
<keyword evidence="6" id="KW-0969">Cilium</keyword>
<keyword evidence="6" id="KW-0282">Flagellum</keyword>
<dbReference type="GO" id="GO:0005198">
    <property type="term" value="F:structural molecule activity"/>
    <property type="evidence" value="ECO:0007669"/>
    <property type="project" value="InterPro"/>
</dbReference>
<dbReference type="AlphaFoldDB" id="A0A923J0L5"/>